<comment type="caution">
    <text evidence="2">The sequence shown here is derived from an EMBL/GenBank/DDBJ whole genome shotgun (WGS) entry which is preliminary data.</text>
</comment>
<protein>
    <submittedName>
        <fullName evidence="2">Uncharacterized protein</fullName>
    </submittedName>
</protein>
<keyword evidence="1" id="KW-0812">Transmembrane</keyword>
<name>A0A3P3RFS6_9EURY</name>
<reference evidence="2 3" key="1">
    <citation type="submission" date="2018-11" db="EMBL/GenBank/DDBJ databases">
        <title>Taxonoimc description of Halomarina strain SPP-AMP-1.</title>
        <authorList>
            <person name="Pal Y."/>
            <person name="Srinivasana K."/>
            <person name="Verma A."/>
            <person name="Kumar P."/>
        </authorList>
    </citation>
    <scope>NUCLEOTIDE SEQUENCE [LARGE SCALE GENOMIC DNA]</scope>
    <source>
        <strain evidence="2 3">SPP-AMP-1</strain>
    </source>
</reference>
<accession>A0A3P3RFS6</accession>
<feature type="transmembrane region" description="Helical" evidence="1">
    <location>
        <begin position="93"/>
        <end position="118"/>
    </location>
</feature>
<dbReference type="AlphaFoldDB" id="A0A3P3RFS6"/>
<feature type="transmembrane region" description="Helical" evidence="1">
    <location>
        <begin position="60"/>
        <end position="81"/>
    </location>
</feature>
<sequence>MQPQISHHNTANSSLSAFLQSEAAIGQMKSSLVLFGAIGVGLGIVGSTLSGSVGALGQNITMATIIPIALVTPIVGIIPGRQIGNQQTDAQPLAVYALVAIAAGMGAVVQFMIASVLTAVEASGTSVPDLFVFSFVVALGTIIAGLGSAFAVRN</sequence>
<evidence type="ECO:0000313" key="3">
    <source>
        <dbReference type="Proteomes" id="UP000282322"/>
    </source>
</evidence>
<keyword evidence="3" id="KW-1185">Reference proteome</keyword>
<proteinExistence type="predicted"/>
<keyword evidence="1" id="KW-1133">Transmembrane helix</keyword>
<gene>
    <name evidence="2" type="ORF">EIK79_07750</name>
</gene>
<dbReference type="Proteomes" id="UP000282322">
    <property type="component" value="Unassembled WGS sequence"/>
</dbReference>
<dbReference type="RefSeq" id="WP_124954557.1">
    <property type="nucleotide sequence ID" value="NZ_RRCH01000015.1"/>
</dbReference>
<feature type="transmembrane region" description="Helical" evidence="1">
    <location>
        <begin position="130"/>
        <end position="152"/>
    </location>
</feature>
<evidence type="ECO:0000313" key="2">
    <source>
        <dbReference type="EMBL" id="RRJ31283.1"/>
    </source>
</evidence>
<feature type="transmembrane region" description="Helical" evidence="1">
    <location>
        <begin position="32"/>
        <end position="54"/>
    </location>
</feature>
<organism evidence="2 3">
    <name type="scientific">Halocatena pleomorpha</name>
    <dbReference type="NCBI Taxonomy" id="1785090"/>
    <lineage>
        <taxon>Archaea</taxon>
        <taxon>Methanobacteriati</taxon>
        <taxon>Methanobacteriota</taxon>
        <taxon>Stenosarchaea group</taxon>
        <taxon>Halobacteria</taxon>
        <taxon>Halobacteriales</taxon>
        <taxon>Natronomonadaceae</taxon>
        <taxon>Halocatena</taxon>
    </lineage>
</organism>
<keyword evidence="1" id="KW-0472">Membrane</keyword>
<dbReference type="EMBL" id="RRCH01000015">
    <property type="protein sequence ID" value="RRJ31283.1"/>
    <property type="molecule type" value="Genomic_DNA"/>
</dbReference>
<evidence type="ECO:0000256" key="1">
    <source>
        <dbReference type="SAM" id="Phobius"/>
    </source>
</evidence>